<reference evidence="4" key="1">
    <citation type="submission" date="2025-08" db="UniProtKB">
        <authorList>
            <consortium name="RefSeq"/>
        </authorList>
    </citation>
    <scope>IDENTIFICATION</scope>
    <source>
        <tissue evidence="4">Young leaves</tissue>
    </source>
</reference>
<evidence type="ECO:0000313" key="4">
    <source>
        <dbReference type="RefSeq" id="XP_022998983.1"/>
    </source>
</evidence>
<dbReference type="RefSeq" id="XP_022998983.1">
    <property type="nucleotide sequence ID" value="XM_023143215.1"/>
</dbReference>
<dbReference type="AlphaFoldDB" id="A0A6J1KIB8"/>
<dbReference type="InterPro" id="IPR054722">
    <property type="entry name" value="PolX-like_BBD"/>
</dbReference>
<evidence type="ECO:0000259" key="1">
    <source>
        <dbReference type="Pfam" id="PF13961"/>
    </source>
</evidence>
<dbReference type="InterPro" id="IPR025314">
    <property type="entry name" value="DUF4219"/>
</dbReference>
<feature type="domain" description="DUF4219" evidence="1">
    <location>
        <begin position="14"/>
        <end position="38"/>
    </location>
</feature>
<dbReference type="Proteomes" id="UP000504608">
    <property type="component" value="Unplaced"/>
</dbReference>
<evidence type="ECO:0000313" key="3">
    <source>
        <dbReference type="Proteomes" id="UP000504608"/>
    </source>
</evidence>
<accession>A0A6J1KIB8</accession>
<organism evidence="3 4">
    <name type="scientific">Cucurbita maxima</name>
    <name type="common">Pumpkin</name>
    <name type="synonym">Winter squash</name>
    <dbReference type="NCBI Taxonomy" id="3661"/>
    <lineage>
        <taxon>Eukaryota</taxon>
        <taxon>Viridiplantae</taxon>
        <taxon>Streptophyta</taxon>
        <taxon>Embryophyta</taxon>
        <taxon>Tracheophyta</taxon>
        <taxon>Spermatophyta</taxon>
        <taxon>Magnoliopsida</taxon>
        <taxon>eudicotyledons</taxon>
        <taxon>Gunneridae</taxon>
        <taxon>Pentapetalae</taxon>
        <taxon>rosids</taxon>
        <taxon>fabids</taxon>
        <taxon>Cucurbitales</taxon>
        <taxon>Cucurbitaceae</taxon>
        <taxon>Cucurbiteae</taxon>
        <taxon>Cucurbita</taxon>
    </lineage>
</organism>
<feature type="domain" description="Retrovirus-related Pol polyprotein from transposon TNT 1-94-like beta-barrel" evidence="2">
    <location>
        <begin position="249"/>
        <end position="309"/>
    </location>
</feature>
<proteinExistence type="predicted"/>
<dbReference type="GO" id="GO:0003676">
    <property type="term" value="F:nucleic acid binding"/>
    <property type="evidence" value="ECO:0007669"/>
    <property type="project" value="InterPro"/>
</dbReference>
<dbReference type="KEGG" id="cmax:111493512"/>
<sequence>MEVESSFSVVASPEDNYQMWAVRMETYLEALDIWEAIEEDYEVPPLPANPTVAQIKLQKEKKTRKSKAKTCLFAADYLKVKYEEDERIRGMKALNLIKDFKLQKMKESESVKEYSNKLLSIANKHKSKGGPAITSDSGFMQASCSLQSELRQEGVIEGALHVKHQDNNRYKNKKIFKNQSTNGDPSSNFKKGGGFKKSYPPCRHCEKKGHPPYKCWRRSDVFCSKYNQLGHEAVICKAKDQVKEVDAQELRDTEDKRVRIGNGERLEVEGKGIVAITSYEGTKFIPDVLFVPKIDQNLLSIGQLLDKGYKVLFENKQCLIKDASGKDLFNVKMEGKSFALNPTAFISRRDNLDKKSEVGMLEESEDERLKLSEDEQQDALVDDAPEEELSVIKKNKIWELVDRPLNKKIIGARWIS</sequence>
<dbReference type="InterPro" id="IPR036875">
    <property type="entry name" value="Znf_CCHC_sf"/>
</dbReference>
<name>A0A6J1KIB8_CUCMA</name>
<dbReference type="Pfam" id="PF14223">
    <property type="entry name" value="Retrotran_gag_2"/>
    <property type="match status" value="1"/>
</dbReference>
<keyword evidence="3" id="KW-1185">Reference proteome</keyword>
<dbReference type="PANTHER" id="PTHR35317:SF11">
    <property type="entry name" value="CCHC-TYPE DOMAIN-CONTAINING PROTEIN"/>
    <property type="match status" value="1"/>
</dbReference>
<dbReference type="OrthoDB" id="1751594at2759"/>
<dbReference type="PANTHER" id="PTHR35317">
    <property type="entry name" value="OS04G0629600 PROTEIN"/>
    <property type="match status" value="1"/>
</dbReference>
<evidence type="ECO:0000259" key="2">
    <source>
        <dbReference type="Pfam" id="PF22936"/>
    </source>
</evidence>
<dbReference type="SUPFAM" id="SSF57756">
    <property type="entry name" value="Retrovirus zinc finger-like domains"/>
    <property type="match status" value="1"/>
</dbReference>
<protein>
    <submittedName>
        <fullName evidence="4">Uncharacterized protein LOC111493512</fullName>
    </submittedName>
</protein>
<dbReference type="GeneID" id="111493512"/>
<dbReference type="Pfam" id="PF13961">
    <property type="entry name" value="DUF4219"/>
    <property type="match status" value="1"/>
</dbReference>
<dbReference type="GO" id="GO:0008270">
    <property type="term" value="F:zinc ion binding"/>
    <property type="evidence" value="ECO:0007669"/>
    <property type="project" value="InterPro"/>
</dbReference>
<dbReference type="Pfam" id="PF22936">
    <property type="entry name" value="Pol_BBD"/>
    <property type="match status" value="1"/>
</dbReference>
<gene>
    <name evidence="4" type="primary">LOC111493512</name>
</gene>